<dbReference type="Proteomes" id="UP000070463">
    <property type="component" value="Unassembled WGS sequence"/>
</dbReference>
<organism evidence="1 2">
    <name type="scientific">candidate division MSBL1 archaeon SCGC-AAA259I09</name>
    <dbReference type="NCBI Taxonomy" id="1698267"/>
    <lineage>
        <taxon>Archaea</taxon>
        <taxon>Methanobacteriati</taxon>
        <taxon>Methanobacteriota</taxon>
        <taxon>candidate division MSBL1</taxon>
    </lineage>
</organism>
<dbReference type="EMBL" id="LHXR01000022">
    <property type="protein sequence ID" value="KXA97703.1"/>
    <property type="molecule type" value="Genomic_DNA"/>
</dbReference>
<name>A0A133UU16_9EURY</name>
<dbReference type="AlphaFoldDB" id="A0A133UU16"/>
<sequence>MKLETSKVYLVDLGDDGERHVFFDKEEVGDFLLENMSEPKEKFKKVVKGEKVDGPTIVKINIPSDLEDEEYRFGKRPFRIYLADAILE</sequence>
<protein>
    <submittedName>
        <fullName evidence="1">Uncharacterized protein</fullName>
    </submittedName>
</protein>
<accession>A0A133UU16</accession>
<keyword evidence="2" id="KW-1185">Reference proteome</keyword>
<evidence type="ECO:0000313" key="1">
    <source>
        <dbReference type="EMBL" id="KXA97703.1"/>
    </source>
</evidence>
<evidence type="ECO:0000313" key="2">
    <source>
        <dbReference type="Proteomes" id="UP000070463"/>
    </source>
</evidence>
<reference evidence="1 2" key="1">
    <citation type="journal article" date="2016" name="Sci. Rep.">
        <title>Metabolic traits of an uncultured archaeal lineage -MSBL1- from brine pools of the Red Sea.</title>
        <authorList>
            <person name="Mwirichia R."/>
            <person name="Alam I."/>
            <person name="Rashid M."/>
            <person name="Vinu M."/>
            <person name="Ba-Alawi W."/>
            <person name="Anthony Kamau A."/>
            <person name="Kamanda Ngugi D."/>
            <person name="Goker M."/>
            <person name="Klenk H.P."/>
            <person name="Bajic V."/>
            <person name="Stingl U."/>
        </authorList>
    </citation>
    <scope>NUCLEOTIDE SEQUENCE [LARGE SCALE GENOMIC DNA]</scope>
    <source>
        <strain evidence="1">SCGC-AAA259I09</strain>
    </source>
</reference>
<comment type="caution">
    <text evidence="1">The sequence shown here is derived from an EMBL/GenBank/DDBJ whole genome shotgun (WGS) entry which is preliminary data.</text>
</comment>
<proteinExistence type="predicted"/>
<gene>
    <name evidence="1" type="ORF">AKJ37_02515</name>
</gene>